<dbReference type="GO" id="GO:0008757">
    <property type="term" value="F:S-adenosylmethionine-dependent methyltransferase activity"/>
    <property type="evidence" value="ECO:0007669"/>
    <property type="project" value="TreeGrafter"/>
</dbReference>
<dbReference type="PANTHER" id="PTHR10509:SF14">
    <property type="entry name" value="CAFFEOYL-COA O-METHYLTRANSFERASE 3-RELATED"/>
    <property type="match status" value="1"/>
</dbReference>
<dbReference type="EMBL" id="BIFR01000001">
    <property type="protein sequence ID" value="GCE10576.1"/>
    <property type="molecule type" value="Genomic_DNA"/>
</dbReference>
<proteinExistence type="predicted"/>
<dbReference type="InterPro" id="IPR002935">
    <property type="entry name" value="SAM_O-MeTrfase"/>
</dbReference>
<evidence type="ECO:0000313" key="5">
    <source>
        <dbReference type="Proteomes" id="UP000287352"/>
    </source>
</evidence>
<dbReference type="Proteomes" id="UP000287352">
    <property type="component" value="Unassembled WGS sequence"/>
</dbReference>
<dbReference type="GO" id="GO:0008171">
    <property type="term" value="F:O-methyltransferase activity"/>
    <property type="evidence" value="ECO:0007669"/>
    <property type="project" value="InterPro"/>
</dbReference>
<dbReference type="GO" id="GO:0032259">
    <property type="term" value="P:methylation"/>
    <property type="evidence" value="ECO:0007669"/>
    <property type="project" value="UniProtKB-KW"/>
</dbReference>
<keyword evidence="2 4" id="KW-0808">Transferase</keyword>
<dbReference type="Gene3D" id="3.40.50.150">
    <property type="entry name" value="Vaccinia Virus protein VP39"/>
    <property type="match status" value="1"/>
</dbReference>
<dbReference type="PANTHER" id="PTHR10509">
    <property type="entry name" value="O-METHYLTRANSFERASE-RELATED"/>
    <property type="match status" value="1"/>
</dbReference>
<sequence>MSYEVAMDDQTWFDPTQLREDAATRAWISRELEGRFAPDDAVLRDSIARAHAENVPAIQVLPLQGKMLHVLALSIGARRILEIGALAGYSGLWLARALPADGKLISLELDPKHAEIARQTFAAAGLSKCTEVRVGAALELLPKLAGEAPFDLIFLDADKASYPRYLEWALKLSRPGTLIVADNIVRGGRAFQNPPPDEHAAGAAEYTRLILADPRLVNAAQAFEGDGKGMDGWSISLVKEL</sequence>
<evidence type="ECO:0000256" key="1">
    <source>
        <dbReference type="ARBA" id="ARBA00022603"/>
    </source>
</evidence>
<keyword evidence="1 4" id="KW-0489">Methyltransferase</keyword>
<dbReference type="Pfam" id="PF01596">
    <property type="entry name" value="Methyltransf_3"/>
    <property type="match status" value="1"/>
</dbReference>
<dbReference type="SUPFAM" id="SSF53335">
    <property type="entry name" value="S-adenosyl-L-methionine-dependent methyltransferases"/>
    <property type="match status" value="1"/>
</dbReference>
<accession>A0A401ZUV7</accession>
<reference evidence="5" key="1">
    <citation type="submission" date="2018-12" db="EMBL/GenBank/DDBJ databases">
        <title>Tengunoibacter tsumagoiensis gen. nov., sp. nov., Dictyobacter kobayashii sp. nov., D. alpinus sp. nov., and D. joshuensis sp. nov. and description of Dictyobacteraceae fam. nov. within the order Ktedonobacterales isolated from Tengu-no-mugimeshi.</title>
        <authorList>
            <person name="Wang C.M."/>
            <person name="Zheng Y."/>
            <person name="Sakai Y."/>
            <person name="Toyoda A."/>
            <person name="Minakuchi Y."/>
            <person name="Abe K."/>
            <person name="Yokota A."/>
            <person name="Yabe S."/>
        </authorList>
    </citation>
    <scope>NUCLEOTIDE SEQUENCE [LARGE SCALE GENOMIC DNA]</scope>
    <source>
        <strain evidence="5">Uno3</strain>
    </source>
</reference>
<keyword evidence="5" id="KW-1185">Reference proteome</keyword>
<gene>
    <name evidence="4" type="ORF">KTT_04350</name>
</gene>
<dbReference type="InterPro" id="IPR050362">
    <property type="entry name" value="Cation-dep_OMT"/>
</dbReference>
<name>A0A401ZUV7_9CHLR</name>
<evidence type="ECO:0000256" key="2">
    <source>
        <dbReference type="ARBA" id="ARBA00022679"/>
    </source>
</evidence>
<evidence type="ECO:0000256" key="3">
    <source>
        <dbReference type="ARBA" id="ARBA00022691"/>
    </source>
</evidence>
<dbReference type="PROSITE" id="PS51682">
    <property type="entry name" value="SAM_OMT_I"/>
    <property type="match status" value="1"/>
</dbReference>
<keyword evidence="3" id="KW-0949">S-adenosyl-L-methionine</keyword>
<dbReference type="CDD" id="cd02440">
    <property type="entry name" value="AdoMet_MTases"/>
    <property type="match status" value="1"/>
</dbReference>
<comment type="caution">
    <text evidence="4">The sequence shown here is derived from an EMBL/GenBank/DDBJ whole genome shotgun (WGS) entry which is preliminary data.</text>
</comment>
<dbReference type="InterPro" id="IPR029063">
    <property type="entry name" value="SAM-dependent_MTases_sf"/>
</dbReference>
<dbReference type="RefSeq" id="WP_126578170.1">
    <property type="nucleotide sequence ID" value="NZ_BIFR01000001.1"/>
</dbReference>
<dbReference type="OrthoDB" id="9799672at2"/>
<organism evidence="4 5">
    <name type="scientific">Tengunoibacter tsumagoiensis</name>
    <dbReference type="NCBI Taxonomy" id="2014871"/>
    <lineage>
        <taxon>Bacteria</taxon>
        <taxon>Bacillati</taxon>
        <taxon>Chloroflexota</taxon>
        <taxon>Ktedonobacteria</taxon>
        <taxon>Ktedonobacterales</taxon>
        <taxon>Dictyobacteraceae</taxon>
        <taxon>Tengunoibacter</taxon>
    </lineage>
</organism>
<dbReference type="AlphaFoldDB" id="A0A401ZUV7"/>
<protein>
    <submittedName>
        <fullName evidence="4">O-methyltransferase</fullName>
    </submittedName>
</protein>
<evidence type="ECO:0000313" key="4">
    <source>
        <dbReference type="EMBL" id="GCE10576.1"/>
    </source>
</evidence>